<dbReference type="RefSeq" id="WP_070229408.1">
    <property type="nucleotide sequence ID" value="NZ_BJYO01000003.1"/>
</dbReference>
<gene>
    <name evidence="1" type="ORF">DFP99_0968</name>
</gene>
<evidence type="ECO:0000313" key="2">
    <source>
        <dbReference type="Proteomes" id="UP000254912"/>
    </source>
</evidence>
<accession>A0A288Q5C3</accession>
<sequence>MQAIAIEPQQLIDVMIGQKTNDIRLEGTDYRGELVIASQALKQVGLPSNMAGVLVNLTNVVALDNGSFDWQFELIALLRPFKVHGTMSLFEVDDAAILREPANWFNNAEEDAAHEKIGLWINSYIEQHPELDRIPRQDIPEDIATLALSFDQWRLAYFDFIYKPTKQQKIQFRKVRYDVEPLTK</sequence>
<organism evidence="1 2">
    <name type="scientific">Weissella soli</name>
    <dbReference type="NCBI Taxonomy" id="155866"/>
    <lineage>
        <taxon>Bacteria</taxon>
        <taxon>Bacillati</taxon>
        <taxon>Bacillota</taxon>
        <taxon>Bacilli</taxon>
        <taxon>Lactobacillales</taxon>
        <taxon>Lactobacillaceae</taxon>
        <taxon>Weissella</taxon>
    </lineage>
</organism>
<protein>
    <submittedName>
        <fullName evidence="1">Uncharacterized protein</fullName>
    </submittedName>
</protein>
<dbReference type="KEGG" id="wso:WSWS_00084"/>
<dbReference type="GeneID" id="94545297"/>
<dbReference type="AlphaFoldDB" id="A0A288Q5C3"/>
<dbReference type="EMBL" id="QRAS01000002">
    <property type="protein sequence ID" value="RDL06589.1"/>
    <property type="molecule type" value="Genomic_DNA"/>
</dbReference>
<evidence type="ECO:0000313" key="1">
    <source>
        <dbReference type="EMBL" id="RDL06589.1"/>
    </source>
</evidence>
<dbReference type="Proteomes" id="UP000254912">
    <property type="component" value="Unassembled WGS sequence"/>
</dbReference>
<name>A0A288Q5C3_9LACO</name>
<keyword evidence="2" id="KW-1185">Reference proteome</keyword>
<reference evidence="1 2" key="1">
    <citation type="submission" date="2018-07" db="EMBL/GenBank/DDBJ databases">
        <title>Genomic Encyclopedia of Type Strains, Phase III (KMG-III): the genomes of soil and plant-associated and newly described type strains.</title>
        <authorList>
            <person name="Whitman W."/>
        </authorList>
    </citation>
    <scope>NUCLEOTIDE SEQUENCE [LARGE SCALE GENOMIC DNA]</scope>
    <source>
        <strain evidence="1 2">CECT 7031</strain>
    </source>
</reference>
<comment type="caution">
    <text evidence="1">The sequence shown here is derived from an EMBL/GenBank/DDBJ whole genome shotgun (WGS) entry which is preliminary data.</text>
</comment>
<proteinExistence type="predicted"/>